<organism evidence="7 8">
    <name type="scientific">Catenuloplanes nepalensis</name>
    <dbReference type="NCBI Taxonomy" id="587533"/>
    <lineage>
        <taxon>Bacteria</taxon>
        <taxon>Bacillati</taxon>
        <taxon>Actinomycetota</taxon>
        <taxon>Actinomycetes</taxon>
        <taxon>Micromonosporales</taxon>
        <taxon>Micromonosporaceae</taxon>
        <taxon>Catenuloplanes</taxon>
    </lineage>
</organism>
<feature type="region of interest" description="Disordered" evidence="5">
    <location>
        <begin position="1"/>
        <end position="21"/>
    </location>
</feature>
<keyword evidence="1" id="KW-0805">Transcription regulation</keyword>
<evidence type="ECO:0000256" key="3">
    <source>
        <dbReference type="ARBA" id="ARBA00023163"/>
    </source>
</evidence>
<dbReference type="RefSeq" id="WP_306836760.1">
    <property type="nucleotide sequence ID" value="NZ_JAUSRA010000001.1"/>
</dbReference>
<dbReference type="Gene3D" id="1.10.357.10">
    <property type="entry name" value="Tetracycline Repressor, domain 2"/>
    <property type="match status" value="1"/>
</dbReference>
<evidence type="ECO:0000256" key="5">
    <source>
        <dbReference type="SAM" id="MobiDB-lite"/>
    </source>
</evidence>
<dbReference type="SUPFAM" id="SSF48498">
    <property type="entry name" value="Tetracyclin repressor-like, C-terminal domain"/>
    <property type="match status" value="1"/>
</dbReference>
<sequence length="235" mass="25266">MSPRRVPVSRRDRPAKPPLSRAGAVSVALRIMREEGLERVTMRRLAAELDTGPASLYVYVQNMAELHGAILDELLAGLTLPDPGRAGERWREELIGLLTGYTQLLLGQPSLARSILALRPSGPHYVRLIDTLLGLLHAGGVPTAQAAWGVDLLLQHGTATAAEQGVRSEAVDAQAEQDAFVEALNDAADGDCQNIARARHELFSGTGDQRLSWMFDAMIAGISTVTVPEPEPSAH</sequence>
<evidence type="ECO:0000256" key="4">
    <source>
        <dbReference type="PROSITE-ProRule" id="PRU00335"/>
    </source>
</evidence>
<comment type="caution">
    <text evidence="7">The sequence shown here is derived from an EMBL/GenBank/DDBJ whole genome shotgun (WGS) entry which is preliminary data.</text>
</comment>
<feature type="domain" description="HTH tetR-type" evidence="6">
    <location>
        <begin position="18"/>
        <end position="78"/>
    </location>
</feature>
<evidence type="ECO:0000259" key="6">
    <source>
        <dbReference type="PROSITE" id="PS50977"/>
    </source>
</evidence>
<evidence type="ECO:0000256" key="2">
    <source>
        <dbReference type="ARBA" id="ARBA00023125"/>
    </source>
</evidence>
<evidence type="ECO:0000313" key="7">
    <source>
        <dbReference type="EMBL" id="MDP9798685.1"/>
    </source>
</evidence>
<dbReference type="PROSITE" id="PS50977">
    <property type="entry name" value="HTH_TETR_2"/>
    <property type="match status" value="1"/>
</dbReference>
<keyword evidence="8" id="KW-1185">Reference proteome</keyword>
<dbReference type="SUPFAM" id="SSF46689">
    <property type="entry name" value="Homeodomain-like"/>
    <property type="match status" value="1"/>
</dbReference>
<feature type="DNA-binding region" description="H-T-H motif" evidence="4">
    <location>
        <begin position="41"/>
        <end position="60"/>
    </location>
</feature>
<dbReference type="InterPro" id="IPR009057">
    <property type="entry name" value="Homeodomain-like_sf"/>
</dbReference>
<dbReference type="EMBL" id="JAUSRA010000001">
    <property type="protein sequence ID" value="MDP9798685.1"/>
    <property type="molecule type" value="Genomic_DNA"/>
</dbReference>
<dbReference type="Pfam" id="PF02909">
    <property type="entry name" value="TetR_C_1"/>
    <property type="match status" value="1"/>
</dbReference>
<gene>
    <name evidence="7" type="ORF">J2S43_007197</name>
</gene>
<dbReference type="Proteomes" id="UP001240984">
    <property type="component" value="Unassembled WGS sequence"/>
</dbReference>
<accession>A0ABT9N4P6</accession>
<proteinExistence type="predicted"/>
<name>A0ABT9N4P6_9ACTN</name>
<keyword evidence="2 4" id="KW-0238">DNA-binding</keyword>
<dbReference type="Pfam" id="PF00440">
    <property type="entry name" value="TetR_N"/>
    <property type="match status" value="1"/>
</dbReference>
<keyword evidence="3" id="KW-0804">Transcription</keyword>
<reference evidence="7 8" key="1">
    <citation type="submission" date="2023-07" db="EMBL/GenBank/DDBJ databases">
        <title>Sequencing the genomes of 1000 actinobacteria strains.</title>
        <authorList>
            <person name="Klenk H.-P."/>
        </authorList>
    </citation>
    <scope>NUCLEOTIDE SEQUENCE [LARGE SCALE GENOMIC DNA]</scope>
    <source>
        <strain evidence="7 8">DSM 44710</strain>
    </source>
</reference>
<protein>
    <submittedName>
        <fullName evidence="7">AcrR family transcriptional regulator</fullName>
    </submittedName>
</protein>
<dbReference type="InterPro" id="IPR036271">
    <property type="entry name" value="Tet_transcr_reg_TetR-rel_C_sf"/>
</dbReference>
<evidence type="ECO:0000313" key="8">
    <source>
        <dbReference type="Proteomes" id="UP001240984"/>
    </source>
</evidence>
<evidence type="ECO:0000256" key="1">
    <source>
        <dbReference type="ARBA" id="ARBA00023015"/>
    </source>
</evidence>
<dbReference type="InterPro" id="IPR001647">
    <property type="entry name" value="HTH_TetR"/>
</dbReference>
<dbReference type="InterPro" id="IPR004111">
    <property type="entry name" value="Repressor_TetR_C"/>
</dbReference>